<dbReference type="InterPro" id="IPR036640">
    <property type="entry name" value="ABC1_TM_sf"/>
</dbReference>
<evidence type="ECO:0000313" key="11">
    <source>
        <dbReference type="Proteomes" id="UP001589818"/>
    </source>
</evidence>
<dbReference type="SUPFAM" id="SSF52540">
    <property type="entry name" value="P-loop containing nucleoside triphosphate hydrolases"/>
    <property type="match status" value="1"/>
</dbReference>
<evidence type="ECO:0000256" key="2">
    <source>
        <dbReference type="ARBA" id="ARBA00022692"/>
    </source>
</evidence>
<dbReference type="PANTHER" id="PTHR24221:SF423">
    <property type="entry name" value="ABC TRANSPORTER"/>
    <property type="match status" value="1"/>
</dbReference>
<keyword evidence="3" id="KW-0547">Nucleotide-binding</keyword>
<keyword evidence="4 10" id="KW-0067">ATP-binding</keyword>
<feature type="transmembrane region" description="Helical" evidence="7">
    <location>
        <begin position="82"/>
        <end position="103"/>
    </location>
</feature>
<dbReference type="PANTHER" id="PTHR24221">
    <property type="entry name" value="ATP-BINDING CASSETTE SUB-FAMILY B"/>
    <property type="match status" value="1"/>
</dbReference>
<feature type="domain" description="ABC transporter" evidence="8">
    <location>
        <begin position="154"/>
        <end position="386"/>
    </location>
</feature>
<evidence type="ECO:0000256" key="3">
    <source>
        <dbReference type="ARBA" id="ARBA00022741"/>
    </source>
</evidence>
<dbReference type="PROSITE" id="PS50929">
    <property type="entry name" value="ABC_TM1F"/>
    <property type="match status" value="1"/>
</dbReference>
<evidence type="ECO:0000313" key="10">
    <source>
        <dbReference type="EMBL" id="MFC0391287.1"/>
    </source>
</evidence>
<dbReference type="SMART" id="SM00382">
    <property type="entry name" value="AAA"/>
    <property type="match status" value="1"/>
</dbReference>
<dbReference type="GO" id="GO:0005524">
    <property type="term" value="F:ATP binding"/>
    <property type="evidence" value="ECO:0007669"/>
    <property type="project" value="UniProtKB-KW"/>
</dbReference>
<gene>
    <name evidence="10" type="ORF">ACFFJ8_07835</name>
</gene>
<dbReference type="InterPro" id="IPR003593">
    <property type="entry name" value="AAA+_ATPase"/>
</dbReference>
<dbReference type="Pfam" id="PF00664">
    <property type="entry name" value="ABC_membrane"/>
    <property type="match status" value="1"/>
</dbReference>
<proteinExistence type="predicted"/>
<evidence type="ECO:0000256" key="5">
    <source>
        <dbReference type="ARBA" id="ARBA00022989"/>
    </source>
</evidence>
<evidence type="ECO:0000259" key="9">
    <source>
        <dbReference type="PROSITE" id="PS50929"/>
    </source>
</evidence>
<protein>
    <submittedName>
        <fullName evidence="10">ATP-binding cassette domain-containing protein</fullName>
    </submittedName>
</protein>
<comment type="subcellular location">
    <subcellularLocation>
        <location evidence="1">Cell membrane</location>
        <topology evidence="1">Multi-pass membrane protein</topology>
    </subcellularLocation>
</comment>
<dbReference type="Gene3D" id="1.20.1560.10">
    <property type="entry name" value="ABC transporter type 1, transmembrane domain"/>
    <property type="match status" value="1"/>
</dbReference>
<dbReference type="InterPro" id="IPR011527">
    <property type="entry name" value="ABC1_TM_dom"/>
</dbReference>
<reference evidence="10 11" key="1">
    <citation type="submission" date="2024-09" db="EMBL/GenBank/DDBJ databases">
        <authorList>
            <person name="Sun Q."/>
            <person name="Mori K."/>
        </authorList>
    </citation>
    <scope>NUCLEOTIDE SEQUENCE [LARGE SCALE GENOMIC DNA]</scope>
    <source>
        <strain evidence="10 11">CCM 4839</strain>
    </source>
</reference>
<dbReference type="EMBL" id="JBHLVF010000010">
    <property type="protein sequence ID" value="MFC0391287.1"/>
    <property type="molecule type" value="Genomic_DNA"/>
</dbReference>
<dbReference type="InterPro" id="IPR027417">
    <property type="entry name" value="P-loop_NTPase"/>
</dbReference>
<dbReference type="SUPFAM" id="SSF90123">
    <property type="entry name" value="ABC transporter transmembrane region"/>
    <property type="match status" value="1"/>
</dbReference>
<keyword evidence="2 7" id="KW-0812">Transmembrane</keyword>
<name>A0ABV6J5Z1_9BACL</name>
<keyword evidence="6 7" id="KW-0472">Membrane</keyword>
<accession>A0ABV6J5Z1</accession>
<dbReference type="Proteomes" id="UP001589818">
    <property type="component" value="Unassembled WGS sequence"/>
</dbReference>
<dbReference type="Pfam" id="PF00005">
    <property type="entry name" value="ABC_tran"/>
    <property type="match status" value="1"/>
</dbReference>
<organism evidence="10 11">
    <name type="scientific">Paenibacillus mendelii</name>
    <dbReference type="NCBI Taxonomy" id="206163"/>
    <lineage>
        <taxon>Bacteria</taxon>
        <taxon>Bacillati</taxon>
        <taxon>Bacillota</taxon>
        <taxon>Bacilli</taxon>
        <taxon>Bacillales</taxon>
        <taxon>Paenibacillaceae</taxon>
        <taxon>Paenibacillus</taxon>
    </lineage>
</organism>
<feature type="domain" description="ABC transmembrane type-1" evidence="9">
    <location>
        <begin position="1"/>
        <end position="105"/>
    </location>
</feature>
<evidence type="ECO:0000256" key="6">
    <source>
        <dbReference type="ARBA" id="ARBA00023136"/>
    </source>
</evidence>
<dbReference type="PROSITE" id="PS50893">
    <property type="entry name" value="ABC_TRANSPORTER_2"/>
    <property type="match status" value="1"/>
</dbReference>
<dbReference type="Gene3D" id="3.40.50.300">
    <property type="entry name" value="P-loop containing nucleotide triphosphate hydrolases"/>
    <property type="match status" value="1"/>
</dbReference>
<comment type="caution">
    <text evidence="10">The sequence shown here is derived from an EMBL/GenBank/DDBJ whole genome shotgun (WGS) entry which is preliminary data.</text>
</comment>
<keyword evidence="11" id="KW-1185">Reference proteome</keyword>
<feature type="transmembrane region" description="Helical" evidence="7">
    <location>
        <begin position="41"/>
        <end position="62"/>
    </location>
</feature>
<dbReference type="InterPro" id="IPR003439">
    <property type="entry name" value="ABC_transporter-like_ATP-bd"/>
</dbReference>
<dbReference type="RefSeq" id="WP_204818068.1">
    <property type="nucleotide sequence ID" value="NZ_JANHOF010000004.1"/>
</dbReference>
<evidence type="ECO:0000256" key="7">
    <source>
        <dbReference type="SAM" id="Phobius"/>
    </source>
</evidence>
<evidence type="ECO:0000259" key="8">
    <source>
        <dbReference type="PROSITE" id="PS50893"/>
    </source>
</evidence>
<evidence type="ECO:0000256" key="4">
    <source>
        <dbReference type="ARBA" id="ARBA00022840"/>
    </source>
</evidence>
<sequence>MVGEMFDVVQLIQLAGAQDRIIERFRALNQLRRQTALKDNLFSNLLNSVFSNIVNIGTGLILLLGASSMQRNELTVGDFAMFVYYLAFVTDFTAFFGRFLSLLHQTGISFQRMHRLLQGTSDSKLTEHHPLYLRGDMPIPDQEQREKNTPFRSLSAEGLSYHYPATGRGIDDITFELKAGSFTVVTGRIGSGKTTLLRSVLGLLPLQSGNILWNGDTVTDPAAFFVPPRTAYTSQVPHLFSDTLINNISLGMSLADGLLDRAIHTSVMNKDLASLEHGLDTVIGQRGVKLSGGQVQRAAAARMFIREPEVLVFDDLSSALDVTTEQQLWERIYRIPHAACLVVSHRKAALQRADHIIIMKSGRIEAQGTLTELLAHSEEMRLLWNEERPVQGI</sequence>
<evidence type="ECO:0000256" key="1">
    <source>
        <dbReference type="ARBA" id="ARBA00004651"/>
    </source>
</evidence>
<keyword evidence="5 7" id="KW-1133">Transmembrane helix</keyword>
<dbReference type="InterPro" id="IPR039421">
    <property type="entry name" value="Type_1_exporter"/>
</dbReference>